<gene>
    <name evidence="2" type="ordered locus">BN6_19590</name>
</gene>
<feature type="domain" description="DNA primase/polymerase bifunctional N-terminal" evidence="1">
    <location>
        <begin position="9"/>
        <end position="168"/>
    </location>
</feature>
<dbReference type="EMBL" id="HE804045">
    <property type="protein sequence ID" value="CCH29278.1"/>
    <property type="molecule type" value="Genomic_DNA"/>
</dbReference>
<dbReference type="STRING" id="1179773.BN6_19590"/>
<dbReference type="KEGG" id="sesp:BN6_19590"/>
<dbReference type="SUPFAM" id="SSF56747">
    <property type="entry name" value="Prim-pol domain"/>
    <property type="match status" value="1"/>
</dbReference>
<evidence type="ECO:0000313" key="2">
    <source>
        <dbReference type="EMBL" id="CCH29278.1"/>
    </source>
</evidence>
<dbReference type="AlphaFoldDB" id="K0JYI3"/>
<organism evidence="2 3">
    <name type="scientific">Saccharothrix espanaensis (strain ATCC 51144 / DSM 44229 / JCM 9112 / NBRC 15066 / NRRL 15764)</name>
    <dbReference type="NCBI Taxonomy" id="1179773"/>
    <lineage>
        <taxon>Bacteria</taxon>
        <taxon>Bacillati</taxon>
        <taxon>Actinomycetota</taxon>
        <taxon>Actinomycetes</taxon>
        <taxon>Pseudonocardiales</taxon>
        <taxon>Pseudonocardiaceae</taxon>
        <taxon>Saccharothrix</taxon>
    </lineage>
</organism>
<dbReference type="CDD" id="cd04859">
    <property type="entry name" value="Prim_Pol"/>
    <property type="match status" value="1"/>
</dbReference>
<proteinExistence type="predicted"/>
<name>K0JYI3_SACES</name>
<dbReference type="PATRIC" id="fig|1179773.3.peg.1967"/>
<evidence type="ECO:0000313" key="3">
    <source>
        <dbReference type="Proteomes" id="UP000006281"/>
    </source>
</evidence>
<dbReference type="InterPro" id="IPR015330">
    <property type="entry name" value="DNA_primase/pol_bifunc_N"/>
</dbReference>
<dbReference type="SMART" id="SM00943">
    <property type="entry name" value="Prim-Pol"/>
    <property type="match status" value="1"/>
</dbReference>
<evidence type="ECO:0000259" key="1">
    <source>
        <dbReference type="SMART" id="SM00943"/>
    </source>
</evidence>
<sequence length="278" mass="30030">MDGLWRAVCATAGRGWPVFPTVAGAKRPAVADWERWASTDPDRLRVWWARSEWSNPAVATGRAGLVVLDLDDPARHGRPGEEHGVRVLERVTGRRAPATFTVRTPNNGLHLYFTAPDSVVLHNSASRLGPSIDTRAHGGYVLAAGSVTPDGRYETEVDTEVRSLPPLLVEALTPPPPVDAVVVVTDASAGAYLRAALAGEVRRIRDAEPGTRRASLLRAAGRMGRLPGLTDAAIVTALREASEPHMADGAYSLVERERAIADGIAWGRRRPRRITVTR</sequence>
<dbReference type="eggNOG" id="COG3598">
    <property type="taxonomic scope" value="Bacteria"/>
</dbReference>
<dbReference type="HOGENOM" id="CLU_057861_2_0_11"/>
<protein>
    <recommendedName>
        <fullName evidence="1">DNA primase/polymerase bifunctional N-terminal domain-containing protein</fullName>
    </recommendedName>
</protein>
<accession>K0JYI3</accession>
<dbReference type="Pfam" id="PF09250">
    <property type="entry name" value="Prim-Pol"/>
    <property type="match status" value="1"/>
</dbReference>
<dbReference type="Proteomes" id="UP000006281">
    <property type="component" value="Chromosome"/>
</dbReference>
<reference evidence="2 3" key="1">
    <citation type="journal article" date="2012" name="BMC Genomics">
        <title>Complete genome sequence of Saccharothrix espanaensis DSM 44229T and comparison to the other completely sequenced Pseudonocardiaceae.</title>
        <authorList>
            <person name="Strobel T."/>
            <person name="Al-Dilaimi A."/>
            <person name="Blom J."/>
            <person name="Gessner A."/>
            <person name="Kalinowski J."/>
            <person name="Luzhetska M."/>
            <person name="Puhler A."/>
            <person name="Szczepanowski R."/>
            <person name="Bechthold A."/>
            <person name="Ruckert C."/>
        </authorList>
    </citation>
    <scope>NUCLEOTIDE SEQUENCE [LARGE SCALE GENOMIC DNA]</scope>
    <source>
        <strain evidence="3">ATCC 51144 / DSM 44229 / JCM 9112 / NBRC 15066 / NRRL 15764</strain>
    </source>
</reference>
<dbReference type="BioCyc" id="SESP1179773:BN6_RS09620-MONOMER"/>
<keyword evidence="3" id="KW-1185">Reference proteome</keyword>